<sequence length="384" mass="42721">MAYTCGICSRSDPSLTCARCASTQVLPYRLEVINALATRSTTSQSVASCLSDSASPTIDAISRHKIVLAELNKTLHQARHSLAALRTRAATLRHEVHTKAHTLSRTSTALRNAHSLQLDTITRSRDRAISKIDTVQAKARDERVRVLNDLRAAMGVSVNDGKLNIGGVNIPDFGSLTGLSPRALLATMEKTCVFVTLLARYLEVQLPYEITLRPAIAIRRRPQVQQSTFRKLSVTAKIGALAERERSRKELDMFLEALTLLICDIAYLCTTTNEEVPTDEIDISSYLDIAPHLWRRLCSPDVDNLGLFLDPTVVLVVLREKNQVDADMRAWAEWQVVETDGNDVSDDVLLVDAPEEIEKKSKNISDEPWTDVRRRPKKGWKGVA</sequence>
<dbReference type="InterPro" id="IPR018791">
    <property type="entry name" value="UV_resistance/autophagy_Atg14"/>
</dbReference>
<keyword evidence="7" id="KW-1185">Reference proteome</keyword>
<dbReference type="EMBL" id="KV454296">
    <property type="protein sequence ID" value="ODQ72258.1"/>
    <property type="molecule type" value="Genomic_DNA"/>
</dbReference>
<feature type="coiled-coil region" evidence="4">
    <location>
        <begin position="68"/>
        <end position="95"/>
    </location>
</feature>
<protein>
    <recommendedName>
        <fullName evidence="2">Autophagy-related protein 14</fullName>
    </recommendedName>
</protein>
<dbReference type="OrthoDB" id="16772at2759"/>
<dbReference type="AlphaFoldDB" id="A0A1E3Q3W4"/>
<proteinExistence type="inferred from homology"/>
<reference evidence="6 7" key="1">
    <citation type="journal article" date="2016" name="Proc. Natl. Acad. Sci. U.S.A.">
        <title>Comparative genomics of biotechnologically important yeasts.</title>
        <authorList>
            <person name="Riley R."/>
            <person name="Haridas S."/>
            <person name="Wolfe K.H."/>
            <person name="Lopes M.R."/>
            <person name="Hittinger C.T."/>
            <person name="Goeker M."/>
            <person name="Salamov A.A."/>
            <person name="Wisecaver J.H."/>
            <person name="Long T.M."/>
            <person name="Calvey C.H."/>
            <person name="Aerts A.L."/>
            <person name="Barry K.W."/>
            <person name="Choi C."/>
            <person name="Clum A."/>
            <person name="Coughlan A.Y."/>
            <person name="Deshpande S."/>
            <person name="Douglass A.P."/>
            <person name="Hanson S.J."/>
            <person name="Klenk H.-P."/>
            <person name="LaButti K.M."/>
            <person name="Lapidus A."/>
            <person name="Lindquist E.A."/>
            <person name="Lipzen A.M."/>
            <person name="Meier-Kolthoff J.P."/>
            <person name="Ohm R.A."/>
            <person name="Otillar R.P."/>
            <person name="Pangilinan J.L."/>
            <person name="Peng Y."/>
            <person name="Rokas A."/>
            <person name="Rosa C.A."/>
            <person name="Scheuner C."/>
            <person name="Sibirny A.A."/>
            <person name="Slot J.C."/>
            <person name="Stielow J.B."/>
            <person name="Sun H."/>
            <person name="Kurtzman C.P."/>
            <person name="Blackwell M."/>
            <person name="Grigoriev I.V."/>
            <person name="Jeffries T.W."/>
        </authorList>
    </citation>
    <scope>NUCLEOTIDE SEQUENCE [LARGE SCALE GENOMIC DNA]</scope>
    <source>
        <strain evidence="6 7">NRRL Y-11557</strain>
    </source>
</reference>
<name>A0A1E3Q3W4_LIPST</name>
<keyword evidence="3 4" id="KW-0175">Coiled coil</keyword>
<comment type="similarity">
    <text evidence="1">Belongs to the ATG14 family.</text>
</comment>
<dbReference type="Pfam" id="PF10186">
    <property type="entry name" value="ATG14"/>
    <property type="match status" value="1"/>
</dbReference>
<gene>
    <name evidence="6" type="ORF">LIPSTDRAFT_4605</name>
</gene>
<accession>A0A1E3Q3W4</accession>
<organism evidence="6 7">
    <name type="scientific">Lipomyces starkeyi NRRL Y-11557</name>
    <dbReference type="NCBI Taxonomy" id="675824"/>
    <lineage>
        <taxon>Eukaryota</taxon>
        <taxon>Fungi</taxon>
        <taxon>Dikarya</taxon>
        <taxon>Ascomycota</taxon>
        <taxon>Saccharomycotina</taxon>
        <taxon>Lipomycetes</taxon>
        <taxon>Lipomycetales</taxon>
        <taxon>Lipomycetaceae</taxon>
        <taxon>Lipomyces</taxon>
    </lineage>
</organism>
<evidence type="ECO:0000313" key="7">
    <source>
        <dbReference type="Proteomes" id="UP000094385"/>
    </source>
</evidence>
<evidence type="ECO:0000256" key="5">
    <source>
        <dbReference type="SAM" id="MobiDB-lite"/>
    </source>
</evidence>
<dbReference type="GO" id="GO:0005737">
    <property type="term" value="C:cytoplasm"/>
    <property type="evidence" value="ECO:0007669"/>
    <property type="project" value="UniProtKB-ARBA"/>
</dbReference>
<dbReference type="Proteomes" id="UP000094385">
    <property type="component" value="Unassembled WGS sequence"/>
</dbReference>
<evidence type="ECO:0000313" key="6">
    <source>
        <dbReference type="EMBL" id="ODQ72258.1"/>
    </source>
</evidence>
<feature type="compositionally biased region" description="Basic residues" evidence="5">
    <location>
        <begin position="374"/>
        <end position="384"/>
    </location>
</feature>
<feature type="region of interest" description="Disordered" evidence="5">
    <location>
        <begin position="361"/>
        <end position="384"/>
    </location>
</feature>
<evidence type="ECO:0000256" key="2">
    <source>
        <dbReference type="ARBA" id="ARBA00013807"/>
    </source>
</evidence>
<evidence type="ECO:0000256" key="1">
    <source>
        <dbReference type="ARBA" id="ARBA00009574"/>
    </source>
</evidence>
<evidence type="ECO:0000256" key="3">
    <source>
        <dbReference type="ARBA" id="ARBA00023054"/>
    </source>
</evidence>
<evidence type="ECO:0000256" key="4">
    <source>
        <dbReference type="SAM" id="Coils"/>
    </source>
</evidence>
<feature type="compositionally biased region" description="Basic and acidic residues" evidence="5">
    <location>
        <begin position="361"/>
        <end position="373"/>
    </location>
</feature>
<dbReference type="GO" id="GO:0032991">
    <property type="term" value="C:protein-containing complex"/>
    <property type="evidence" value="ECO:0007669"/>
    <property type="project" value="UniProtKB-ARBA"/>
</dbReference>